<evidence type="ECO:0000256" key="5">
    <source>
        <dbReference type="PROSITE-ProRule" id="PRU00205"/>
    </source>
</evidence>
<feature type="domain" description="TLC" evidence="7">
    <location>
        <begin position="1"/>
        <end position="192"/>
    </location>
</feature>
<dbReference type="PANTHER" id="PTHR13439">
    <property type="entry name" value="CT120 PROTEIN"/>
    <property type="match status" value="1"/>
</dbReference>
<name>A0A7M7T1M2_STRPU</name>
<keyword evidence="2 5" id="KW-0812">Transmembrane</keyword>
<dbReference type="InterPro" id="IPR006634">
    <property type="entry name" value="TLC-dom"/>
</dbReference>
<organism evidence="8 9">
    <name type="scientific">Strongylocentrotus purpuratus</name>
    <name type="common">Purple sea urchin</name>
    <dbReference type="NCBI Taxonomy" id="7668"/>
    <lineage>
        <taxon>Eukaryota</taxon>
        <taxon>Metazoa</taxon>
        <taxon>Echinodermata</taxon>
        <taxon>Eleutherozoa</taxon>
        <taxon>Echinozoa</taxon>
        <taxon>Echinoidea</taxon>
        <taxon>Euechinoidea</taxon>
        <taxon>Echinacea</taxon>
        <taxon>Camarodonta</taxon>
        <taxon>Echinidea</taxon>
        <taxon>Strongylocentrotidae</taxon>
        <taxon>Strongylocentrotus</taxon>
    </lineage>
</organism>
<keyword evidence="4 5" id="KW-0472">Membrane</keyword>
<reference evidence="8" key="2">
    <citation type="submission" date="2021-01" db="UniProtKB">
        <authorList>
            <consortium name="EnsemblMetazoa"/>
        </authorList>
    </citation>
    <scope>IDENTIFICATION</scope>
</reference>
<dbReference type="KEGG" id="spu:100888895"/>
<dbReference type="Proteomes" id="UP000007110">
    <property type="component" value="Unassembled WGS sequence"/>
</dbReference>
<dbReference type="SMART" id="SM00724">
    <property type="entry name" value="TLC"/>
    <property type="match status" value="1"/>
</dbReference>
<dbReference type="GO" id="GO:0055088">
    <property type="term" value="P:lipid homeostasis"/>
    <property type="evidence" value="ECO:0000318"/>
    <property type="project" value="GO_Central"/>
</dbReference>
<feature type="transmembrane region" description="Helical" evidence="6">
    <location>
        <begin position="161"/>
        <end position="185"/>
    </location>
</feature>
<dbReference type="OrthoDB" id="10266980at2759"/>
<sequence length="234" mass="27676">MSRTYTDIFYKECKLLDQSFAFATSYWFYDVVAMYMVYCREKQLMETTWSTSLRRFLREHPLVCVHHVLVAAGGYPLVLHYRFGKAAFMIACVQVTELSTPFINIRKILIKHCSMDSMMFKVNTVVALATFFLTRIVLFPNLYVIYAYSYHLTLWEVATSMYFGCHLVMFCVTLMQVTWFVGLLLQFQKITNRRQSRTDTKMRTVNRMARCRMGTKTVVKTGIRRNRNRCLHSR</sequence>
<feature type="transmembrane region" description="Helical" evidence="6">
    <location>
        <begin position="20"/>
        <end position="39"/>
    </location>
</feature>
<evidence type="ECO:0000256" key="2">
    <source>
        <dbReference type="ARBA" id="ARBA00022692"/>
    </source>
</evidence>
<reference evidence="9" key="1">
    <citation type="submission" date="2015-02" db="EMBL/GenBank/DDBJ databases">
        <title>Genome sequencing for Strongylocentrotus purpuratus.</title>
        <authorList>
            <person name="Murali S."/>
            <person name="Liu Y."/>
            <person name="Vee V."/>
            <person name="English A."/>
            <person name="Wang M."/>
            <person name="Skinner E."/>
            <person name="Han Y."/>
            <person name="Muzny D.M."/>
            <person name="Worley K.C."/>
            <person name="Gibbs R.A."/>
        </authorList>
    </citation>
    <scope>NUCLEOTIDE SEQUENCE</scope>
</reference>
<evidence type="ECO:0000259" key="7">
    <source>
        <dbReference type="PROSITE" id="PS50922"/>
    </source>
</evidence>
<proteinExistence type="predicted"/>
<comment type="subcellular location">
    <subcellularLocation>
        <location evidence="1">Membrane</location>
        <topology evidence="1">Multi-pass membrane protein</topology>
    </subcellularLocation>
</comment>
<dbReference type="AlphaFoldDB" id="A0A7M7T1M2"/>
<dbReference type="GeneID" id="100888895"/>
<evidence type="ECO:0000256" key="6">
    <source>
        <dbReference type="SAM" id="Phobius"/>
    </source>
</evidence>
<accession>A0A7M7T1M2</accession>
<dbReference type="InterPro" id="IPR050846">
    <property type="entry name" value="TLCD"/>
</dbReference>
<dbReference type="Pfam" id="PF03798">
    <property type="entry name" value="TRAM_LAG1_CLN8"/>
    <property type="match status" value="1"/>
</dbReference>
<evidence type="ECO:0000256" key="3">
    <source>
        <dbReference type="ARBA" id="ARBA00022989"/>
    </source>
</evidence>
<dbReference type="PROSITE" id="PS50922">
    <property type="entry name" value="TLC"/>
    <property type="match status" value="1"/>
</dbReference>
<protein>
    <recommendedName>
        <fullName evidence="7">TLC domain-containing protein</fullName>
    </recommendedName>
</protein>
<evidence type="ECO:0000313" key="9">
    <source>
        <dbReference type="Proteomes" id="UP000007110"/>
    </source>
</evidence>
<dbReference type="InParanoid" id="A0A7M7T1M2"/>
<dbReference type="EnsemblMetazoa" id="XM_030991324">
    <property type="protein sequence ID" value="XP_030847184"/>
    <property type="gene ID" value="LOC100888895"/>
</dbReference>
<keyword evidence="3 6" id="KW-1133">Transmembrane helix</keyword>
<feature type="transmembrane region" description="Helical" evidence="6">
    <location>
        <begin position="125"/>
        <end position="149"/>
    </location>
</feature>
<dbReference type="GO" id="GO:0016020">
    <property type="term" value="C:membrane"/>
    <property type="evidence" value="ECO:0007669"/>
    <property type="project" value="UniProtKB-SubCell"/>
</dbReference>
<keyword evidence="9" id="KW-1185">Reference proteome</keyword>
<dbReference type="RefSeq" id="XP_030847184.1">
    <property type="nucleotide sequence ID" value="XM_030991324.1"/>
</dbReference>
<dbReference type="PANTHER" id="PTHR13439:SF66">
    <property type="entry name" value="BCDNA.GH12326"/>
    <property type="match status" value="1"/>
</dbReference>
<dbReference type="GO" id="GO:0005783">
    <property type="term" value="C:endoplasmic reticulum"/>
    <property type="evidence" value="ECO:0000318"/>
    <property type="project" value="GO_Central"/>
</dbReference>
<evidence type="ECO:0000313" key="8">
    <source>
        <dbReference type="EnsemblMetazoa" id="XP_030847184"/>
    </source>
</evidence>
<dbReference type="OMA" id="IYDRHWL"/>
<evidence type="ECO:0000256" key="4">
    <source>
        <dbReference type="ARBA" id="ARBA00023136"/>
    </source>
</evidence>
<evidence type="ECO:0000256" key="1">
    <source>
        <dbReference type="ARBA" id="ARBA00004141"/>
    </source>
</evidence>